<dbReference type="PANTHER" id="PTHR13799:SF14">
    <property type="entry name" value="GTP CYCLOHYDROLASE 1 TYPE 2 HOMOLOG"/>
    <property type="match status" value="1"/>
</dbReference>
<dbReference type="AlphaFoldDB" id="Q2YAV8"/>
<dbReference type="HOGENOM" id="CLU_037423_3_0_4"/>
<keyword evidence="4 5" id="KW-0479">Metal-binding</keyword>
<keyword evidence="8" id="KW-1185">Reference proteome</keyword>
<evidence type="ECO:0000313" key="7">
    <source>
        <dbReference type="EMBL" id="SEG15007.1"/>
    </source>
</evidence>
<feature type="binding site" evidence="5">
    <location>
        <position position="64"/>
    </location>
    <ligand>
        <name>a divalent metal cation</name>
        <dbReference type="ChEBI" id="CHEBI:60240"/>
        <label>2</label>
    </ligand>
</feature>
<dbReference type="KEGG" id="nmu:Nmul_A0806"/>
<dbReference type="SUPFAM" id="SSF102705">
    <property type="entry name" value="NIF3 (NGG1p interacting factor 3)-like"/>
    <property type="match status" value="1"/>
</dbReference>
<evidence type="ECO:0000313" key="9">
    <source>
        <dbReference type="Proteomes" id="UP000236751"/>
    </source>
</evidence>
<accession>Q2YAV8</accession>
<dbReference type="Proteomes" id="UP000236751">
    <property type="component" value="Unassembled WGS sequence"/>
</dbReference>
<feature type="binding site" evidence="5">
    <location>
        <position position="217"/>
    </location>
    <ligand>
        <name>a divalent metal cation</name>
        <dbReference type="ChEBI" id="CHEBI:60240"/>
        <label>1</label>
    </ligand>
</feature>
<evidence type="ECO:0000313" key="8">
    <source>
        <dbReference type="Proteomes" id="UP000002718"/>
    </source>
</evidence>
<dbReference type="OrthoDB" id="9800881at2"/>
<reference evidence="6" key="2">
    <citation type="submission" date="2005-08" db="EMBL/GenBank/DDBJ databases">
        <title>Complete sequence of Chromosome 1 of Nitrosospira multiformis ATCC 25196.</title>
        <authorList>
            <consortium name="US DOE Joint Genome Institute"/>
            <person name="Copeland A."/>
            <person name="Lucas S."/>
            <person name="Lapidus A."/>
            <person name="Barry K."/>
            <person name="Detter J.C."/>
            <person name="Glavina T."/>
            <person name="Hammon N."/>
            <person name="Israni S."/>
            <person name="Pitluck S."/>
            <person name="Chain P."/>
            <person name="Malfatti S."/>
            <person name="Shin M."/>
            <person name="Vergez L."/>
            <person name="Schmutz J."/>
            <person name="Larimer F."/>
            <person name="Land M."/>
            <person name="Hauser L."/>
            <person name="Kyrpides N."/>
            <person name="Lykidis A."/>
            <person name="Richardson P."/>
        </authorList>
    </citation>
    <scope>NUCLEOTIDE SEQUENCE</scope>
    <source>
        <strain evidence="6">ATCC 25196</strain>
    </source>
</reference>
<dbReference type="NCBIfam" id="TIGR00486">
    <property type="entry name" value="YbgI_SA1388"/>
    <property type="match status" value="1"/>
</dbReference>
<dbReference type="PANTHER" id="PTHR13799">
    <property type="entry name" value="NGG1 INTERACTING FACTOR 3"/>
    <property type="match status" value="1"/>
</dbReference>
<dbReference type="Pfam" id="PF01784">
    <property type="entry name" value="DUF34_NIF3"/>
    <property type="match status" value="1"/>
</dbReference>
<dbReference type="GO" id="GO:0005737">
    <property type="term" value="C:cytoplasm"/>
    <property type="evidence" value="ECO:0007669"/>
    <property type="project" value="TreeGrafter"/>
</dbReference>
<organism evidence="6 8">
    <name type="scientific">Nitrosospira multiformis (strain ATCC 25196 / NCIMB 11849 / C 71)</name>
    <dbReference type="NCBI Taxonomy" id="323848"/>
    <lineage>
        <taxon>Bacteria</taxon>
        <taxon>Pseudomonadati</taxon>
        <taxon>Pseudomonadota</taxon>
        <taxon>Betaproteobacteria</taxon>
        <taxon>Nitrosomonadales</taxon>
        <taxon>Nitrosomonadaceae</taxon>
        <taxon>Nitrosospira</taxon>
    </lineage>
</organism>
<proteinExistence type="inferred from homology"/>
<feature type="binding site" evidence="5">
    <location>
        <position position="101"/>
    </location>
    <ligand>
        <name>a divalent metal cation</name>
        <dbReference type="ChEBI" id="CHEBI:60240"/>
        <label>1</label>
    </ligand>
</feature>
<reference evidence="6 8" key="3">
    <citation type="journal article" date="2008" name="Appl. Environ. Microbiol.">
        <title>Complete genome sequence of Nitrosospira multiformis, an ammonia-oxidizing bacterium from the soil environment.</title>
        <authorList>
            <person name="Norton J.M."/>
            <person name="Klotz M.G."/>
            <person name="Stein L.Y."/>
            <person name="Arp D.J."/>
            <person name="Bottomley P.J."/>
            <person name="Chain P.S."/>
            <person name="Hauser L.J."/>
            <person name="Land M.L."/>
            <person name="Larimer F.W."/>
            <person name="Shin M.W."/>
            <person name="Starkenburg S.R."/>
        </authorList>
    </citation>
    <scope>NUCLEOTIDE SEQUENCE [LARGE SCALE GENOMIC DNA]</scope>
    <source>
        <strain evidence="6">ATCC 25196</strain>
        <strain evidence="8">ATCC 25196 / NCIMB 11849 / C 71</strain>
    </source>
</reference>
<protein>
    <recommendedName>
        <fullName evidence="3">GTP cyclohydrolase 1 type 2 homolog</fullName>
    </recommendedName>
</protein>
<evidence type="ECO:0000256" key="4">
    <source>
        <dbReference type="ARBA" id="ARBA00022723"/>
    </source>
</evidence>
<evidence type="ECO:0000256" key="2">
    <source>
        <dbReference type="ARBA" id="ARBA00011643"/>
    </source>
</evidence>
<dbReference type="RefSeq" id="WP_011380161.1">
    <property type="nucleotide sequence ID" value="NC_007614.1"/>
</dbReference>
<sequence>MQVNELEAYLNRLLDIAKFHDYCPNGLQVEGRREVRRLVSGVTASLDFIDAAIAARADAILVHHGYFWRGENPCLTGMKRQRIALLLAHDISLLSYHLPLDAHPELGNNAQLAHKLGLCETSRFGDQGIGMFGSLPSNVSNLKELRVSVEQALSRTPLVIGDDARLVKRVAWCTGAAQDYFGDAIDLGADVFITGEISERTVHLARESSVAFISAGHHATERYGVQALGEHISEKFGISHQYIDIDNPV</sequence>
<dbReference type="STRING" id="323848.Nmul_A0806"/>
<name>Q2YAV8_NITMU</name>
<dbReference type="EMBL" id="FNVK01000036">
    <property type="protein sequence ID" value="SEG15007.1"/>
    <property type="molecule type" value="Genomic_DNA"/>
</dbReference>
<comment type="similarity">
    <text evidence="1">Belongs to the GTP cyclohydrolase I type 2/NIF3 family.</text>
</comment>
<evidence type="ECO:0000256" key="3">
    <source>
        <dbReference type="ARBA" id="ARBA00022112"/>
    </source>
</evidence>
<comment type="subunit">
    <text evidence="2">Homohexamer.</text>
</comment>
<dbReference type="FunFam" id="3.40.1390.30:FF:000002">
    <property type="entry name" value="Nif3-like dinuclear metal center protein"/>
    <property type="match status" value="1"/>
</dbReference>
<evidence type="ECO:0000256" key="5">
    <source>
        <dbReference type="PIRSR" id="PIRSR602678-1"/>
    </source>
</evidence>
<reference evidence="8" key="1">
    <citation type="submission" date="2005-08" db="EMBL/GenBank/DDBJ databases">
        <title>Complete sequence of chromosome 1 of Nitrosospira multiformis ATCC 25196.</title>
        <authorList>
            <person name="Copeland A."/>
            <person name="Lucas S."/>
            <person name="Lapidus A."/>
            <person name="Barry K."/>
            <person name="Detter J.C."/>
            <person name="Glavina T."/>
            <person name="Hammon N."/>
            <person name="Israni S."/>
            <person name="Pitluck S."/>
            <person name="Chain P."/>
            <person name="Malfatti S."/>
            <person name="Shin M."/>
            <person name="Vergez L."/>
            <person name="Schmutz J."/>
            <person name="Larimer F."/>
            <person name="Land M."/>
            <person name="Hauser L."/>
            <person name="Kyrpides N."/>
            <person name="Lykidis A."/>
            <person name="Richardson P."/>
        </authorList>
    </citation>
    <scope>NUCLEOTIDE SEQUENCE [LARGE SCALE GENOMIC DNA]</scope>
    <source>
        <strain evidence="8">ATCC 25196 / NCIMB 11849 / C 71</strain>
    </source>
</reference>
<dbReference type="EMBL" id="CP000103">
    <property type="protein sequence ID" value="ABB74113.1"/>
    <property type="molecule type" value="Genomic_DNA"/>
</dbReference>
<evidence type="ECO:0000313" key="6">
    <source>
        <dbReference type="EMBL" id="ABB74113.1"/>
    </source>
</evidence>
<evidence type="ECO:0000256" key="1">
    <source>
        <dbReference type="ARBA" id="ARBA00006964"/>
    </source>
</evidence>
<dbReference type="InterPro" id="IPR036069">
    <property type="entry name" value="DUF34/NIF3_sf"/>
</dbReference>
<dbReference type="GO" id="GO:0046872">
    <property type="term" value="F:metal ion binding"/>
    <property type="evidence" value="ECO:0007669"/>
    <property type="project" value="UniProtKB-KW"/>
</dbReference>
<gene>
    <name evidence="6" type="ordered locus">Nmul_A0806</name>
    <name evidence="7" type="ORF">SAMN05216403_13625</name>
</gene>
<dbReference type="eggNOG" id="COG0327">
    <property type="taxonomic scope" value="Bacteria"/>
</dbReference>
<feature type="binding site" evidence="5">
    <location>
        <position position="221"/>
    </location>
    <ligand>
        <name>a divalent metal cation</name>
        <dbReference type="ChEBI" id="CHEBI:60240"/>
        <label>1</label>
    </ligand>
</feature>
<dbReference type="Gene3D" id="3.40.1390.30">
    <property type="entry name" value="NIF3 (NGG1p interacting factor 3)-like"/>
    <property type="match status" value="2"/>
</dbReference>
<dbReference type="InterPro" id="IPR002678">
    <property type="entry name" value="DUF34/NIF3"/>
</dbReference>
<feature type="binding site" evidence="5">
    <location>
        <position position="63"/>
    </location>
    <ligand>
        <name>a divalent metal cation</name>
        <dbReference type="ChEBI" id="CHEBI:60240"/>
        <label>1</label>
    </ligand>
</feature>
<reference evidence="7 9" key="4">
    <citation type="submission" date="2016-10" db="EMBL/GenBank/DDBJ databases">
        <authorList>
            <person name="de Groot N.N."/>
        </authorList>
    </citation>
    <scope>NUCLEOTIDE SEQUENCE [LARGE SCALE GENOMIC DNA]</scope>
    <source>
        <strain evidence="7 9">Nl13</strain>
    </source>
</reference>
<dbReference type="Proteomes" id="UP000002718">
    <property type="component" value="Chromosome"/>
</dbReference>